<sequence>MKVGVFMVLFAQRAFEEALDYVKETGCGAVEIGTGAYPGNAHCDPAALLEDAGARDRFKQAVESRGLEISALSCHGNPLHPNADQAQADDRAFRDTVRLAAEIGVGTVITFSGCPGDSDTAQKPNWVTCPWPPDFSEILEWQWAERVTPYWSEAAAFAKQHGVRVAIELHPGFVAYHTGSFLRLRKIGRDTLGVNFDPSHLFWQGMDPLVCARELGDAIFHVHMKDTWLDQANIRRNGVLDTKSYTDEKHRSWIFRTVGYGHGAEFWRALISELRLAGYDGSLSIEHEDSLLSINEGFTKAVDFLKQSVLTEQPGAVWWA</sequence>
<reference evidence="2" key="1">
    <citation type="submission" date="2020-02" db="EMBL/GenBank/DDBJ databases">
        <authorList>
            <person name="Meier V. D."/>
        </authorList>
    </citation>
    <scope>NUCLEOTIDE SEQUENCE</scope>
    <source>
        <strain evidence="2">AVDCRST_MAG73</strain>
    </source>
</reference>
<keyword evidence="2" id="KW-0413">Isomerase</keyword>
<dbReference type="InterPro" id="IPR050312">
    <property type="entry name" value="IolE/XylAMocC-like"/>
</dbReference>
<dbReference type="InterPro" id="IPR013022">
    <property type="entry name" value="Xyl_isomerase-like_TIM-brl"/>
</dbReference>
<dbReference type="PANTHER" id="PTHR12110">
    <property type="entry name" value="HYDROXYPYRUVATE ISOMERASE"/>
    <property type="match status" value="1"/>
</dbReference>
<dbReference type="Gene3D" id="3.20.20.150">
    <property type="entry name" value="Divalent-metal-dependent TIM barrel enzymes"/>
    <property type="match status" value="1"/>
</dbReference>
<protein>
    <submittedName>
        <fullName evidence="2">Inosose isomerase</fullName>
        <ecNumber evidence="2">5.3.99.11</ecNumber>
    </submittedName>
</protein>
<feature type="domain" description="Xylose isomerase-like TIM barrel" evidence="1">
    <location>
        <begin position="19"/>
        <end position="307"/>
    </location>
</feature>
<evidence type="ECO:0000313" key="2">
    <source>
        <dbReference type="EMBL" id="CAA9534222.1"/>
    </source>
</evidence>
<dbReference type="EMBL" id="CADCWE010000077">
    <property type="protein sequence ID" value="CAA9534222.1"/>
    <property type="molecule type" value="Genomic_DNA"/>
</dbReference>
<dbReference type="InterPro" id="IPR036237">
    <property type="entry name" value="Xyl_isomerase-like_sf"/>
</dbReference>
<accession>A0A6J4TWF9</accession>
<proteinExistence type="predicted"/>
<dbReference type="SUPFAM" id="SSF51658">
    <property type="entry name" value="Xylose isomerase-like"/>
    <property type="match status" value="1"/>
</dbReference>
<evidence type="ECO:0000259" key="1">
    <source>
        <dbReference type="Pfam" id="PF01261"/>
    </source>
</evidence>
<dbReference type="EC" id="5.3.99.11" evidence="2"/>
<organism evidence="2">
    <name type="scientific">uncultured Thermomicrobiales bacterium</name>
    <dbReference type="NCBI Taxonomy" id="1645740"/>
    <lineage>
        <taxon>Bacteria</taxon>
        <taxon>Pseudomonadati</taxon>
        <taxon>Thermomicrobiota</taxon>
        <taxon>Thermomicrobia</taxon>
        <taxon>Thermomicrobiales</taxon>
        <taxon>environmental samples</taxon>
    </lineage>
</organism>
<dbReference type="PANTHER" id="PTHR12110:SF21">
    <property type="entry name" value="XYLOSE ISOMERASE-LIKE TIM BARREL DOMAIN-CONTAINING PROTEIN"/>
    <property type="match status" value="1"/>
</dbReference>
<dbReference type="Pfam" id="PF01261">
    <property type="entry name" value="AP_endonuc_2"/>
    <property type="match status" value="1"/>
</dbReference>
<gene>
    <name evidence="2" type="ORF">AVDCRST_MAG73-1226</name>
</gene>
<name>A0A6J4TWF9_9BACT</name>
<dbReference type="AlphaFoldDB" id="A0A6J4TWF9"/>
<dbReference type="GO" id="GO:0016853">
    <property type="term" value="F:isomerase activity"/>
    <property type="evidence" value="ECO:0007669"/>
    <property type="project" value="UniProtKB-KW"/>
</dbReference>